<proteinExistence type="predicted"/>
<evidence type="ECO:0000313" key="3">
    <source>
        <dbReference type="EMBL" id="GJT77075.1"/>
    </source>
</evidence>
<keyword evidence="3" id="KW-0808">Transferase</keyword>
<dbReference type="GO" id="GO:0003964">
    <property type="term" value="F:RNA-directed DNA polymerase activity"/>
    <property type="evidence" value="ECO:0007669"/>
    <property type="project" value="UniProtKB-KW"/>
</dbReference>
<comment type="caution">
    <text evidence="3">The sequence shown here is derived from an EMBL/GenBank/DDBJ whole genome shotgun (WGS) entry which is preliminary data.</text>
</comment>
<dbReference type="EMBL" id="BQNB010018680">
    <property type="protein sequence ID" value="GJT77075.1"/>
    <property type="molecule type" value="Genomic_DNA"/>
</dbReference>
<evidence type="ECO:0000259" key="2">
    <source>
        <dbReference type="Pfam" id="PF03732"/>
    </source>
</evidence>
<sequence length="558" mass="63802">MISAIQPSFSSSTLPKQYHSKPKDEARAIKLEAEILTKAIPSLSLLHYSNSPFTAEMSAVLPEFTRNEDKVIQTSSAKPKDSNAKPEVSTADIPAEDTDVFGDEDTIADVLVMMKHDKAKVKGVEIKEVENTERPATLTRSLLTLKSLLTIDPKDKGKGVLQEEPEPIKVKSKGQDEAQIAFDTEVARQRNVLDSESLESRSLIMDWKKMSTKDDDYNVVYRADKSVRYFHTLMEGDLKTMIDSPEEDDKDGFWKDQHDWKIIKWKLYEACGVHILETEDGTIYHMFADKRYPLTKELLQRMLEFKLEVEKDSIDALNLIRFIKKQIAEFIVSLIVDLDFSRLAITLNRLERSIQIGINIVVDSVAIALEAQAANMENTDNTNRNTEPKEVPVARKCCYKEFTSCQPFNFKGTKGVVGLIRWFKQTESVFSYSNCTEDCKVKFATGTLTEEALSWWNSFAQPIGIEKAYKIIWSEFKKLLIKKYFPRTEVKKFYNLTVKGNDLKTYVRRFQELAVLCPTMVPNFEKMMEVFIKGLPQSIERNVTALKPQTLKEANTIT</sequence>
<feature type="region of interest" description="Disordered" evidence="1">
    <location>
        <begin position="1"/>
        <end position="25"/>
    </location>
</feature>
<keyword evidence="4" id="KW-1185">Reference proteome</keyword>
<accession>A0ABQ5GN47</accession>
<keyword evidence="3" id="KW-0695">RNA-directed DNA polymerase</keyword>
<dbReference type="Proteomes" id="UP001151760">
    <property type="component" value="Unassembled WGS sequence"/>
</dbReference>
<reference evidence="3" key="1">
    <citation type="journal article" date="2022" name="Int. J. Mol. Sci.">
        <title>Draft Genome of Tanacetum Coccineum: Genomic Comparison of Closely Related Tanacetum-Family Plants.</title>
        <authorList>
            <person name="Yamashiro T."/>
            <person name="Shiraishi A."/>
            <person name="Nakayama K."/>
            <person name="Satake H."/>
        </authorList>
    </citation>
    <scope>NUCLEOTIDE SEQUENCE</scope>
</reference>
<reference evidence="3" key="2">
    <citation type="submission" date="2022-01" db="EMBL/GenBank/DDBJ databases">
        <authorList>
            <person name="Yamashiro T."/>
            <person name="Shiraishi A."/>
            <person name="Satake H."/>
            <person name="Nakayama K."/>
        </authorList>
    </citation>
    <scope>NUCLEOTIDE SEQUENCE</scope>
</reference>
<feature type="compositionally biased region" description="Polar residues" evidence="1">
    <location>
        <begin position="1"/>
        <end position="15"/>
    </location>
</feature>
<protein>
    <submittedName>
        <fullName evidence="3">Reverse transcriptase domain-containing protein</fullName>
    </submittedName>
</protein>
<dbReference type="Pfam" id="PF03732">
    <property type="entry name" value="Retrotrans_gag"/>
    <property type="match status" value="1"/>
</dbReference>
<keyword evidence="3" id="KW-0548">Nucleotidyltransferase</keyword>
<feature type="region of interest" description="Disordered" evidence="1">
    <location>
        <begin position="72"/>
        <end position="92"/>
    </location>
</feature>
<evidence type="ECO:0000313" key="4">
    <source>
        <dbReference type="Proteomes" id="UP001151760"/>
    </source>
</evidence>
<feature type="domain" description="Retrotransposon gag" evidence="2">
    <location>
        <begin position="442"/>
        <end position="536"/>
    </location>
</feature>
<dbReference type="InterPro" id="IPR005162">
    <property type="entry name" value="Retrotrans_gag_dom"/>
</dbReference>
<name>A0ABQ5GN47_9ASTR</name>
<organism evidence="3 4">
    <name type="scientific">Tanacetum coccineum</name>
    <dbReference type="NCBI Taxonomy" id="301880"/>
    <lineage>
        <taxon>Eukaryota</taxon>
        <taxon>Viridiplantae</taxon>
        <taxon>Streptophyta</taxon>
        <taxon>Embryophyta</taxon>
        <taxon>Tracheophyta</taxon>
        <taxon>Spermatophyta</taxon>
        <taxon>Magnoliopsida</taxon>
        <taxon>eudicotyledons</taxon>
        <taxon>Gunneridae</taxon>
        <taxon>Pentapetalae</taxon>
        <taxon>asterids</taxon>
        <taxon>campanulids</taxon>
        <taxon>Asterales</taxon>
        <taxon>Asteraceae</taxon>
        <taxon>Asteroideae</taxon>
        <taxon>Anthemideae</taxon>
        <taxon>Anthemidinae</taxon>
        <taxon>Tanacetum</taxon>
    </lineage>
</organism>
<evidence type="ECO:0000256" key="1">
    <source>
        <dbReference type="SAM" id="MobiDB-lite"/>
    </source>
</evidence>
<gene>
    <name evidence="3" type="ORF">Tco_1043800</name>
</gene>